<sequence length="50" mass="4886">MRTVAGTWTSTGLWLGAGAVLAAGGRLVPDAAGRAVRAAVRAGVAGVRLP</sequence>
<proteinExistence type="predicted"/>
<evidence type="ECO:0000313" key="2">
    <source>
        <dbReference type="Proteomes" id="UP000649739"/>
    </source>
</evidence>
<organism evidence="1 2">
    <name type="scientific">Pilimelia anulata</name>
    <dbReference type="NCBI Taxonomy" id="53371"/>
    <lineage>
        <taxon>Bacteria</taxon>
        <taxon>Bacillati</taxon>
        <taxon>Actinomycetota</taxon>
        <taxon>Actinomycetes</taxon>
        <taxon>Micromonosporales</taxon>
        <taxon>Micromonosporaceae</taxon>
        <taxon>Pilimelia</taxon>
    </lineage>
</organism>
<dbReference type="Proteomes" id="UP000649739">
    <property type="component" value="Unassembled WGS sequence"/>
</dbReference>
<reference evidence="1" key="2">
    <citation type="submission" date="2020-09" db="EMBL/GenBank/DDBJ databases">
        <authorList>
            <person name="Sun Q."/>
            <person name="Ohkuma M."/>
        </authorList>
    </citation>
    <scope>NUCLEOTIDE SEQUENCE</scope>
    <source>
        <strain evidence="1">JCM 3090</strain>
    </source>
</reference>
<accession>A0A8J3B283</accession>
<protein>
    <submittedName>
        <fullName evidence="1">Uncharacterized protein</fullName>
    </submittedName>
</protein>
<comment type="caution">
    <text evidence="1">The sequence shown here is derived from an EMBL/GenBank/DDBJ whole genome shotgun (WGS) entry which is preliminary data.</text>
</comment>
<dbReference type="EMBL" id="BMQB01000003">
    <property type="protein sequence ID" value="GGJ89995.1"/>
    <property type="molecule type" value="Genomic_DNA"/>
</dbReference>
<evidence type="ECO:0000313" key="1">
    <source>
        <dbReference type="EMBL" id="GGJ89995.1"/>
    </source>
</evidence>
<name>A0A8J3B283_9ACTN</name>
<dbReference type="AlphaFoldDB" id="A0A8J3B283"/>
<keyword evidence="2" id="KW-1185">Reference proteome</keyword>
<gene>
    <name evidence="1" type="ORF">GCM10010123_19790</name>
</gene>
<reference evidence="1" key="1">
    <citation type="journal article" date="2014" name="Int. J. Syst. Evol. Microbiol.">
        <title>Complete genome sequence of Corynebacterium casei LMG S-19264T (=DSM 44701T), isolated from a smear-ripened cheese.</title>
        <authorList>
            <consortium name="US DOE Joint Genome Institute (JGI-PGF)"/>
            <person name="Walter F."/>
            <person name="Albersmeier A."/>
            <person name="Kalinowski J."/>
            <person name="Ruckert C."/>
        </authorList>
    </citation>
    <scope>NUCLEOTIDE SEQUENCE</scope>
    <source>
        <strain evidence="1">JCM 3090</strain>
    </source>
</reference>